<evidence type="ECO:0000259" key="3">
    <source>
        <dbReference type="PROSITE" id="PS50056"/>
    </source>
</evidence>
<dbReference type="PANTHER" id="PTHR19134:SF449">
    <property type="entry name" value="TYROSINE-PROTEIN PHOSPHATASE 1"/>
    <property type="match status" value="1"/>
</dbReference>
<keyword evidence="1" id="KW-0812">Transmembrane</keyword>
<protein>
    <submittedName>
        <fullName evidence="4">Receptor-type tyrosine-protein phosphatase</fullName>
    </submittedName>
</protein>
<feature type="domain" description="Tyrosine specific protein phosphatases" evidence="3">
    <location>
        <begin position="389"/>
        <end position="476"/>
    </location>
</feature>
<dbReference type="AlphaFoldDB" id="A0A2R5GJ34"/>
<feature type="transmembrane region" description="Helical" evidence="1">
    <location>
        <begin position="52"/>
        <end position="74"/>
    </location>
</feature>
<dbReference type="Pfam" id="PF00102">
    <property type="entry name" value="Y_phosphatase"/>
    <property type="match status" value="1"/>
</dbReference>
<evidence type="ECO:0000313" key="5">
    <source>
        <dbReference type="Proteomes" id="UP000241890"/>
    </source>
</evidence>
<dbReference type="InterPro" id="IPR050348">
    <property type="entry name" value="Protein-Tyr_Phosphatase"/>
</dbReference>
<name>A0A2R5GJ34_9STRA</name>
<dbReference type="InterPro" id="IPR000387">
    <property type="entry name" value="Tyr_Pase_dom"/>
</dbReference>
<dbReference type="InParanoid" id="A0A2R5GJ34"/>
<feature type="transmembrane region" description="Helical" evidence="1">
    <location>
        <begin position="12"/>
        <end position="32"/>
    </location>
</feature>
<proteinExistence type="predicted"/>
<keyword evidence="1" id="KW-0472">Membrane</keyword>
<feature type="transmembrane region" description="Helical" evidence="1">
    <location>
        <begin position="86"/>
        <end position="109"/>
    </location>
</feature>
<keyword evidence="5" id="KW-1185">Reference proteome</keyword>
<sequence>MANDDDGGKPKSLYVLTAFSYITILAAILNGVGYGLGLAGAARMFSSDAGEAWFLFLLNLYGLLFAISLFFIEIRFKDFYVHFPGFKFWVVRGLYIVFIGILSLAVSSNTNPFDAGTTGYDFWETMRKAFAYALVVIGLLYVLGEILCVRKHMQKVKSKYVEDGKLIESSLVACGREAQVLYGRRQGGPSISTMSTSLGKLLKAACKDRDPECVEAEYEALGAGSPFKEDFSGRRSHKMMMREGLCSVADAHSNENRFCNILPFDACLAPTGEEDTFANASLVSPLMSRFIIAQGPLERPDTRHAFWKVAIENGVTLMVNLAPIPRECADYVSPGTYKDVNVEVVAEEVDQEFGGDVVVRKLCVTRADAEPALISHIQFNAWPNYGTPESMAPTTRVVARALEAPGLVMVNCSGGVGRSGTFVSTLAVLSHLRKEQQAGNLDRFMSEDDAAKNSVAFGSYLVSTVKSAIETIREQRHPWMVEGAHQYALIFQILHAVADDL</sequence>
<dbReference type="PROSITE" id="PS50056">
    <property type="entry name" value="TYR_PHOSPHATASE_2"/>
    <property type="match status" value="1"/>
</dbReference>
<dbReference type="PANTHER" id="PTHR19134">
    <property type="entry name" value="RECEPTOR-TYPE TYROSINE-PROTEIN PHOSPHATASE"/>
    <property type="match status" value="1"/>
</dbReference>
<evidence type="ECO:0000259" key="2">
    <source>
        <dbReference type="PROSITE" id="PS50055"/>
    </source>
</evidence>
<feature type="domain" description="Tyrosine-protein phosphatase" evidence="2">
    <location>
        <begin position="227"/>
        <end position="497"/>
    </location>
</feature>
<evidence type="ECO:0000313" key="4">
    <source>
        <dbReference type="EMBL" id="GBG30625.1"/>
    </source>
</evidence>
<dbReference type="SUPFAM" id="SSF52799">
    <property type="entry name" value="(Phosphotyrosine protein) phosphatases II"/>
    <property type="match status" value="1"/>
</dbReference>
<dbReference type="PRINTS" id="PR00700">
    <property type="entry name" value="PRTYPHPHTASE"/>
</dbReference>
<dbReference type="GO" id="GO:0004725">
    <property type="term" value="F:protein tyrosine phosphatase activity"/>
    <property type="evidence" value="ECO:0007669"/>
    <property type="project" value="InterPro"/>
</dbReference>
<feature type="transmembrane region" description="Helical" evidence="1">
    <location>
        <begin position="129"/>
        <end position="149"/>
    </location>
</feature>
<dbReference type="Proteomes" id="UP000241890">
    <property type="component" value="Unassembled WGS sequence"/>
</dbReference>
<reference evidence="4 5" key="1">
    <citation type="submission" date="2017-12" db="EMBL/GenBank/DDBJ databases">
        <title>Sequencing, de novo assembly and annotation of complete genome of a new Thraustochytrid species, strain FCC1311.</title>
        <authorList>
            <person name="Sedici K."/>
            <person name="Godart F."/>
            <person name="Aiese Cigliano R."/>
            <person name="Sanseverino W."/>
            <person name="Barakat M."/>
            <person name="Ortet P."/>
            <person name="Marechal E."/>
            <person name="Cagnac O."/>
            <person name="Amato A."/>
        </authorList>
    </citation>
    <scope>NUCLEOTIDE SEQUENCE [LARGE SCALE GENOMIC DNA]</scope>
</reference>
<evidence type="ECO:0000256" key="1">
    <source>
        <dbReference type="SAM" id="Phobius"/>
    </source>
</evidence>
<organism evidence="4 5">
    <name type="scientific">Hondaea fermentalgiana</name>
    <dbReference type="NCBI Taxonomy" id="2315210"/>
    <lineage>
        <taxon>Eukaryota</taxon>
        <taxon>Sar</taxon>
        <taxon>Stramenopiles</taxon>
        <taxon>Bigyra</taxon>
        <taxon>Labyrinthulomycetes</taxon>
        <taxon>Thraustochytrida</taxon>
        <taxon>Thraustochytriidae</taxon>
        <taxon>Hondaea</taxon>
    </lineage>
</organism>
<dbReference type="PROSITE" id="PS50055">
    <property type="entry name" value="TYR_PHOSPHATASE_PTP"/>
    <property type="match status" value="1"/>
</dbReference>
<dbReference type="InterPro" id="IPR029021">
    <property type="entry name" value="Prot-tyrosine_phosphatase-like"/>
</dbReference>
<dbReference type="InterPro" id="IPR003595">
    <property type="entry name" value="Tyr_Pase_cat"/>
</dbReference>
<dbReference type="Gene3D" id="3.90.190.10">
    <property type="entry name" value="Protein tyrosine phosphatase superfamily"/>
    <property type="match status" value="1"/>
</dbReference>
<keyword evidence="4" id="KW-0675">Receptor</keyword>
<dbReference type="SMART" id="SM00194">
    <property type="entry name" value="PTPc"/>
    <property type="match status" value="1"/>
</dbReference>
<dbReference type="SMART" id="SM00404">
    <property type="entry name" value="PTPc_motif"/>
    <property type="match status" value="1"/>
</dbReference>
<dbReference type="EMBL" id="BEYU01000079">
    <property type="protein sequence ID" value="GBG30625.1"/>
    <property type="molecule type" value="Genomic_DNA"/>
</dbReference>
<keyword evidence="1" id="KW-1133">Transmembrane helix</keyword>
<comment type="caution">
    <text evidence="4">The sequence shown here is derived from an EMBL/GenBank/DDBJ whole genome shotgun (WGS) entry which is preliminary data.</text>
</comment>
<gene>
    <name evidence="4" type="ORF">FCC1311_068452</name>
</gene>
<dbReference type="OrthoDB" id="10253954at2759"/>
<accession>A0A2R5GJ34</accession>
<dbReference type="InterPro" id="IPR000242">
    <property type="entry name" value="PTP_cat"/>
</dbReference>